<evidence type="ECO:0000313" key="3">
    <source>
        <dbReference type="Proteomes" id="UP001642484"/>
    </source>
</evidence>
<feature type="compositionally biased region" description="Low complexity" evidence="1">
    <location>
        <begin position="37"/>
        <end position="48"/>
    </location>
</feature>
<dbReference type="Proteomes" id="UP001642484">
    <property type="component" value="Unassembled WGS sequence"/>
</dbReference>
<feature type="compositionally biased region" description="Acidic residues" evidence="1">
    <location>
        <begin position="105"/>
        <end position="114"/>
    </location>
</feature>
<accession>A0ABP0NGS2</accession>
<sequence length="132" mass="14406">QDERKKQVPPVPAAPGHETCGDRVVLEKKERSPSPSPVLSSSSSSESNSSDEDMESKKEPKKKKATASGESGPKAPQQEKEDSSRSMKPPQDPHVKLQWIHPDEVDTLPMDEDPDIKPADQDLASANKTTSH</sequence>
<feature type="compositionally biased region" description="Basic and acidic residues" evidence="1">
    <location>
        <begin position="19"/>
        <end position="32"/>
    </location>
</feature>
<gene>
    <name evidence="2" type="ORF">CCMP2556_LOCUS30979</name>
</gene>
<feature type="non-terminal residue" evidence="2">
    <location>
        <position position="1"/>
    </location>
</feature>
<reference evidence="2 3" key="1">
    <citation type="submission" date="2024-02" db="EMBL/GenBank/DDBJ databases">
        <authorList>
            <person name="Chen Y."/>
            <person name="Shah S."/>
            <person name="Dougan E. K."/>
            <person name="Thang M."/>
            <person name="Chan C."/>
        </authorList>
    </citation>
    <scope>NUCLEOTIDE SEQUENCE [LARGE SCALE GENOMIC DNA]</scope>
</reference>
<feature type="region of interest" description="Disordered" evidence="1">
    <location>
        <begin position="1"/>
        <end position="132"/>
    </location>
</feature>
<keyword evidence="3" id="KW-1185">Reference proteome</keyword>
<proteinExistence type="predicted"/>
<evidence type="ECO:0000313" key="2">
    <source>
        <dbReference type="EMBL" id="CAK9062980.1"/>
    </source>
</evidence>
<name>A0ABP0NGS2_9DINO</name>
<dbReference type="EMBL" id="CAXAMN010021748">
    <property type="protein sequence ID" value="CAK9062980.1"/>
    <property type="molecule type" value="Genomic_DNA"/>
</dbReference>
<evidence type="ECO:0000256" key="1">
    <source>
        <dbReference type="SAM" id="MobiDB-lite"/>
    </source>
</evidence>
<feature type="compositionally biased region" description="Basic and acidic residues" evidence="1">
    <location>
        <begin position="77"/>
        <end position="95"/>
    </location>
</feature>
<protein>
    <submittedName>
        <fullName evidence="2">Uncharacterized protein</fullName>
    </submittedName>
</protein>
<organism evidence="2 3">
    <name type="scientific">Durusdinium trenchii</name>
    <dbReference type="NCBI Taxonomy" id="1381693"/>
    <lineage>
        <taxon>Eukaryota</taxon>
        <taxon>Sar</taxon>
        <taxon>Alveolata</taxon>
        <taxon>Dinophyceae</taxon>
        <taxon>Suessiales</taxon>
        <taxon>Symbiodiniaceae</taxon>
        <taxon>Durusdinium</taxon>
    </lineage>
</organism>
<comment type="caution">
    <text evidence="2">The sequence shown here is derived from an EMBL/GenBank/DDBJ whole genome shotgun (WGS) entry which is preliminary data.</text>
</comment>